<dbReference type="KEGG" id="nav:JQS30_15430"/>
<dbReference type="EMBL" id="CP070496">
    <property type="protein sequence ID" value="QSB05129.1"/>
    <property type="molecule type" value="Genomic_DNA"/>
</dbReference>
<sequence>MGRLDFPDAAQKLAVVTHIIERSRADDAGAFRELDGSHHPATTAWLQMRDSLQQIVHTSCINLQDTGSALVAIANAYAATDEEAANVFEDKRDNLYAADYTSQLHTAEPVAPRRPGNRAAQ</sequence>
<dbReference type="AlphaFoldDB" id="A0A895XP17"/>
<keyword evidence="2" id="KW-1185">Reference proteome</keyword>
<name>A0A895XP17_9ACTN</name>
<evidence type="ECO:0000313" key="2">
    <source>
        <dbReference type="Proteomes" id="UP000662939"/>
    </source>
</evidence>
<dbReference type="RefSeq" id="WP_213171130.1">
    <property type="nucleotide sequence ID" value="NZ_CP070496.1"/>
</dbReference>
<accession>A0A895XP17</accession>
<protein>
    <submittedName>
        <fullName evidence="1">Uncharacterized protein</fullName>
    </submittedName>
</protein>
<organism evidence="1 2">
    <name type="scientific">Natronoglycomyces albus</name>
    <dbReference type="NCBI Taxonomy" id="2811108"/>
    <lineage>
        <taxon>Bacteria</taxon>
        <taxon>Bacillati</taxon>
        <taxon>Actinomycetota</taxon>
        <taxon>Actinomycetes</taxon>
        <taxon>Glycomycetales</taxon>
        <taxon>Glycomycetaceae</taxon>
        <taxon>Natronoglycomyces</taxon>
    </lineage>
</organism>
<evidence type="ECO:0000313" key="1">
    <source>
        <dbReference type="EMBL" id="QSB05129.1"/>
    </source>
</evidence>
<dbReference type="Proteomes" id="UP000662939">
    <property type="component" value="Chromosome"/>
</dbReference>
<reference evidence="1" key="1">
    <citation type="submission" date="2021-02" db="EMBL/GenBank/DDBJ databases">
        <title>Natronoglycomyces albus gen. nov., sp. nov, a haloalkaliphilic actinobacterium from a soda solonchak soil.</title>
        <authorList>
            <person name="Sorokin D.Y."/>
            <person name="Khijniak T.V."/>
            <person name="Zakharycheva A.P."/>
            <person name="Boueva O.V."/>
            <person name="Ariskina E.V."/>
            <person name="Hahnke R.L."/>
            <person name="Bunk B."/>
            <person name="Sproer C."/>
            <person name="Schumann P."/>
            <person name="Evtushenko L.I."/>
            <person name="Kublanov I.V."/>
        </authorList>
    </citation>
    <scope>NUCLEOTIDE SEQUENCE</scope>
    <source>
        <strain evidence="1">DSM 106290</strain>
    </source>
</reference>
<proteinExistence type="predicted"/>
<gene>
    <name evidence="1" type="ORF">JQS30_15430</name>
</gene>